<evidence type="ECO:0000256" key="4">
    <source>
        <dbReference type="ARBA" id="ARBA00022759"/>
    </source>
</evidence>
<keyword evidence="3" id="KW-0540">Nuclease</keyword>
<evidence type="ECO:0000256" key="6">
    <source>
        <dbReference type="ARBA" id="ARBA00022884"/>
    </source>
</evidence>
<keyword evidence="2" id="KW-1277">Toxin-antitoxin system</keyword>
<comment type="similarity">
    <text evidence="1">Belongs to the HicA mRNA interferase family.</text>
</comment>
<evidence type="ECO:0000256" key="2">
    <source>
        <dbReference type="ARBA" id="ARBA00022649"/>
    </source>
</evidence>
<name>H8Z6W3_9GAMM</name>
<keyword evidence="7" id="KW-0346">Stress response</keyword>
<keyword evidence="9" id="KW-1185">Reference proteome</keyword>
<evidence type="ECO:0000256" key="7">
    <source>
        <dbReference type="ARBA" id="ARBA00023016"/>
    </source>
</evidence>
<dbReference type="GO" id="GO:0003729">
    <property type="term" value="F:mRNA binding"/>
    <property type="evidence" value="ECO:0007669"/>
    <property type="project" value="InterPro"/>
</dbReference>
<dbReference type="SUPFAM" id="SSF54786">
    <property type="entry name" value="YcfA/nrd intein domain"/>
    <property type="match status" value="1"/>
</dbReference>
<keyword evidence="6" id="KW-0694">RNA-binding</keyword>
<keyword evidence="5" id="KW-0378">Hydrolase</keyword>
<gene>
    <name evidence="8" type="ORF">Thi970DRAFT_03342</name>
</gene>
<dbReference type="HOGENOM" id="CLU_164851_7_2_6"/>
<dbReference type="Gene3D" id="3.30.920.30">
    <property type="entry name" value="Hypothetical protein"/>
    <property type="match status" value="1"/>
</dbReference>
<dbReference type="InterPro" id="IPR012933">
    <property type="entry name" value="HicA_mRNA_interferase"/>
</dbReference>
<dbReference type="AlphaFoldDB" id="H8Z6W3"/>
<dbReference type="GO" id="GO:0004519">
    <property type="term" value="F:endonuclease activity"/>
    <property type="evidence" value="ECO:0007669"/>
    <property type="project" value="UniProtKB-KW"/>
</dbReference>
<reference evidence="9" key="1">
    <citation type="submission" date="2011-06" db="EMBL/GenBank/DDBJ databases">
        <authorList>
            <consortium name="US DOE Joint Genome Institute (JGI-PGF)"/>
            <person name="Lucas S."/>
            <person name="Han J."/>
            <person name="Lapidus A."/>
            <person name="Cheng J.-F."/>
            <person name="Goodwin L."/>
            <person name="Pitluck S."/>
            <person name="Peters L."/>
            <person name="Land M.L."/>
            <person name="Hauser L."/>
            <person name="Vogl K."/>
            <person name="Liu Z."/>
            <person name="Overmann J."/>
            <person name="Frigaard N.-U."/>
            <person name="Bryant D.A."/>
            <person name="Woyke T.J."/>
        </authorList>
    </citation>
    <scope>NUCLEOTIDE SEQUENCE [LARGE SCALE GENOMIC DNA]</scope>
    <source>
        <strain evidence="9">970</strain>
    </source>
</reference>
<evidence type="ECO:0000256" key="5">
    <source>
        <dbReference type="ARBA" id="ARBA00022801"/>
    </source>
</evidence>
<dbReference type="Proteomes" id="UP000002964">
    <property type="component" value="Unassembled WGS sequence"/>
</dbReference>
<keyword evidence="4" id="KW-0255">Endonuclease</keyword>
<dbReference type="STRING" id="631362.Thi970DRAFT_03342"/>
<protein>
    <submittedName>
        <fullName evidence="8">YcfA-like protein</fullName>
    </submittedName>
</protein>
<dbReference type="GO" id="GO:0016787">
    <property type="term" value="F:hydrolase activity"/>
    <property type="evidence" value="ECO:0007669"/>
    <property type="project" value="UniProtKB-KW"/>
</dbReference>
<dbReference type="eggNOG" id="COG1724">
    <property type="taxonomic scope" value="Bacteria"/>
</dbReference>
<dbReference type="Pfam" id="PF07927">
    <property type="entry name" value="HicA_toxin"/>
    <property type="match status" value="1"/>
</dbReference>
<dbReference type="InterPro" id="IPR038570">
    <property type="entry name" value="HicA_sf"/>
</dbReference>
<evidence type="ECO:0000256" key="1">
    <source>
        <dbReference type="ARBA" id="ARBA00006620"/>
    </source>
</evidence>
<proteinExistence type="inferred from homology"/>
<evidence type="ECO:0000313" key="9">
    <source>
        <dbReference type="Proteomes" id="UP000002964"/>
    </source>
</evidence>
<accession>H8Z6W3</accession>
<dbReference type="EMBL" id="JH603170">
    <property type="protein sequence ID" value="EIC19748.1"/>
    <property type="molecule type" value="Genomic_DNA"/>
</dbReference>
<evidence type="ECO:0000313" key="8">
    <source>
        <dbReference type="EMBL" id="EIC19748.1"/>
    </source>
</evidence>
<organism evidence="8 9">
    <name type="scientific">Thiorhodovibrio frisius</name>
    <dbReference type="NCBI Taxonomy" id="631362"/>
    <lineage>
        <taxon>Bacteria</taxon>
        <taxon>Pseudomonadati</taxon>
        <taxon>Pseudomonadota</taxon>
        <taxon>Gammaproteobacteria</taxon>
        <taxon>Chromatiales</taxon>
        <taxon>Chromatiaceae</taxon>
        <taxon>Thiorhodovibrio</taxon>
    </lineage>
</organism>
<evidence type="ECO:0000256" key="3">
    <source>
        <dbReference type="ARBA" id="ARBA00022722"/>
    </source>
</evidence>
<sequence length="57" mass="6762">MIRHLRRYGCLLIREGSNHSWWQNPLTGARSAVPRHQEIDNHLARRICHQLKIESCC</sequence>
<reference evidence="8 9" key="2">
    <citation type="submission" date="2011-11" db="EMBL/GenBank/DDBJ databases">
        <authorList>
            <consortium name="US DOE Joint Genome Institute"/>
            <person name="Lucas S."/>
            <person name="Han J."/>
            <person name="Lapidus A."/>
            <person name="Cheng J.-F."/>
            <person name="Goodwin L."/>
            <person name="Pitluck S."/>
            <person name="Peters L."/>
            <person name="Ovchinnikova G."/>
            <person name="Zhang X."/>
            <person name="Detter J.C."/>
            <person name="Han C."/>
            <person name="Tapia R."/>
            <person name="Land M."/>
            <person name="Hauser L."/>
            <person name="Kyrpides N."/>
            <person name="Ivanova N."/>
            <person name="Pagani I."/>
            <person name="Vogl K."/>
            <person name="Liu Z."/>
            <person name="Overmann J."/>
            <person name="Frigaard N.-U."/>
            <person name="Bryant D."/>
            <person name="Woyke T."/>
        </authorList>
    </citation>
    <scope>NUCLEOTIDE SEQUENCE [LARGE SCALE GENOMIC DNA]</scope>
    <source>
        <strain evidence="8 9">970</strain>
    </source>
</reference>